<gene>
    <name evidence="3" type="ORF">ATK30_4255</name>
</gene>
<name>A0A2N3WHR1_9PSEU</name>
<dbReference type="AlphaFoldDB" id="A0A2N3WHR1"/>
<dbReference type="CDD" id="cd00761">
    <property type="entry name" value="Glyco_tranf_GTA_type"/>
    <property type="match status" value="1"/>
</dbReference>
<keyword evidence="4" id="KW-1185">Reference proteome</keyword>
<proteinExistence type="predicted"/>
<sequence>MLCAPSRPVQGSLAGVSAIPPLPSLSVVIPVYNEQDWIDRSVGALIASAEAARWPVEILVVDDGSTDGTPARLAQLRDQHGITVLSQANSGRFEARRTGLAKASGEWVLLLDSRVIVDVGSLGFLRDQLTGHPERTAWNGHITVASENNPYAGFMAGLVAFSWRKYFANPKLTSFGIEEFDLYPKGTGFFCARRDLLDGSVAAFASLFDDVRLASDDTRMLRWIAERARFHLSPQFSGTYHGRDSLEKFWAQSFFRGTTYVDSYLGSPGPARTALFGALAVGAVGAGLAVKKPKTTAALGIAGSAAAAAAVKKCGASTAEARAVGTLLPVFAAGFGAGVFRGLYLASRARLRRR</sequence>
<feature type="domain" description="Glycosyltransferase 2-like" evidence="2">
    <location>
        <begin position="26"/>
        <end position="116"/>
    </location>
</feature>
<dbReference type="PANTHER" id="PTHR43685:SF2">
    <property type="entry name" value="GLYCOSYLTRANSFERASE 2-LIKE DOMAIN-CONTAINING PROTEIN"/>
    <property type="match status" value="1"/>
</dbReference>
<evidence type="ECO:0000313" key="4">
    <source>
        <dbReference type="Proteomes" id="UP000233750"/>
    </source>
</evidence>
<dbReference type="EMBL" id="PJMY01000003">
    <property type="protein sequence ID" value="PKV93408.1"/>
    <property type="molecule type" value="Genomic_DNA"/>
</dbReference>
<keyword evidence="1" id="KW-0472">Membrane</keyword>
<dbReference type="Proteomes" id="UP000233750">
    <property type="component" value="Unassembled WGS sequence"/>
</dbReference>
<evidence type="ECO:0000256" key="1">
    <source>
        <dbReference type="SAM" id="Phobius"/>
    </source>
</evidence>
<dbReference type="InterPro" id="IPR029044">
    <property type="entry name" value="Nucleotide-diphossugar_trans"/>
</dbReference>
<evidence type="ECO:0000313" key="3">
    <source>
        <dbReference type="EMBL" id="PKV93408.1"/>
    </source>
</evidence>
<feature type="transmembrane region" description="Helical" evidence="1">
    <location>
        <begin position="323"/>
        <end position="344"/>
    </location>
</feature>
<dbReference type="SUPFAM" id="SSF53448">
    <property type="entry name" value="Nucleotide-diphospho-sugar transferases"/>
    <property type="match status" value="1"/>
</dbReference>
<keyword evidence="3" id="KW-0808">Transferase</keyword>
<keyword evidence="1" id="KW-0812">Transmembrane</keyword>
<dbReference type="PANTHER" id="PTHR43685">
    <property type="entry name" value="GLYCOSYLTRANSFERASE"/>
    <property type="match status" value="1"/>
</dbReference>
<dbReference type="GO" id="GO:0016740">
    <property type="term" value="F:transferase activity"/>
    <property type="evidence" value="ECO:0007669"/>
    <property type="project" value="UniProtKB-KW"/>
</dbReference>
<reference evidence="3 4" key="1">
    <citation type="submission" date="2017-12" db="EMBL/GenBank/DDBJ databases">
        <title>Sequencing the genomes of 1000 Actinobacteria strains.</title>
        <authorList>
            <person name="Klenk H.-P."/>
        </authorList>
    </citation>
    <scope>NUCLEOTIDE SEQUENCE [LARGE SCALE GENOMIC DNA]</scope>
    <source>
        <strain evidence="3 4">DSM 45165</strain>
    </source>
</reference>
<accession>A0A2N3WHR1</accession>
<protein>
    <submittedName>
        <fullName evidence="3">Glycosyl transferase family 2</fullName>
    </submittedName>
</protein>
<dbReference type="Pfam" id="PF00535">
    <property type="entry name" value="Glycos_transf_2"/>
    <property type="match status" value="1"/>
</dbReference>
<keyword evidence="1" id="KW-1133">Transmembrane helix</keyword>
<dbReference type="InterPro" id="IPR001173">
    <property type="entry name" value="Glyco_trans_2-like"/>
</dbReference>
<dbReference type="Gene3D" id="3.90.550.10">
    <property type="entry name" value="Spore Coat Polysaccharide Biosynthesis Protein SpsA, Chain A"/>
    <property type="match status" value="1"/>
</dbReference>
<evidence type="ECO:0000259" key="2">
    <source>
        <dbReference type="Pfam" id="PF00535"/>
    </source>
</evidence>
<dbReference type="InterPro" id="IPR050834">
    <property type="entry name" value="Glycosyltransf_2"/>
</dbReference>
<comment type="caution">
    <text evidence="3">The sequence shown here is derived from an EMBL/GenBank/DDBJ whole genome shotgun (WGS) entry which is preliminary data.</text>
</comment>
<organism evidence="3 4">
    <name type="scientific">Amycolatopsis echigonensis</name>
    <dbReference type="NCBI Taxonomy" id="2576905"/>
    <lineage>
        <taxon>Bacteria</taxon>
        <taxon>Bacillati</taxon>
        <taxon>Actinomycetota</taxon>
        <taxon>Actinomycetes</taxon>
        <taxon>Pseudonocardiales</taxon>
        <taxon>Pseudonocardiaceae</taxon>
        <taxon>Amycolatopsis</taxon>
    </lineage>
</organism>